<evidence type="ECO:0000313" key="2">
    <source>
        <dbReference type="Proteomes" id="UP000194159"/>
    </source>
</evidence>
<dbReference type="Proteomes" id="UP000194159">
    <property type="component" value="Plasmid pRetNXC12e"/>
</dbReference>
<accession>A0AAN1BPA5</accession>
<reference evidence="1 2" key="1">
    <citation type="submission" date="2017-04" db="EMBL/GenBank/DDBJ databases">
        <title>Complete genome sequences of Rhizobium genomic linages associated to common bean (phaseolus vulgaris).</title>
        <authorList>
            <person name="Santamaria R.I."/>
            <person name="Bustos P."/>
            <person name="Perez-Carrascal O."/>
            <person name="Martinez-Flores I."/>
            <person name="Juarez S."/>
            <person name="Lozano L."/>
            <person name="Miranda F."/>
            <person name="Vinuesa P."/>
            <person name="Martinez-Romero E."/>
            <person name="Cevallos M.A."/>
            <person name="Romero D."/>
            <person name="Davila G."/>
            <person name="Gonzalez V."/>
        </authorList>
    </citation>
    <scope>NUCLEOTIDE SEQUENCE [LARGE SCALE GENOMIC DNA]</scope>
    <source>
        <strain evidence="1 2">NXC12</strain>
        <plasmid evidence="2">pretnxc12e</plasmid>
    </source>
</reference>
<keyword evidence="1" id="KW-0346">Stress response</keyword>
<dbReference type="EMBL" id="CP020911">
    <property type="protein sequence ID" value="ARQ14476.1"/>
    <property type="molecule type" value="Genomic_DNA"/>
</dbReference>
<dbReference type="SUPFAM" id="SSF110942">
    <property type="entry name" value="HSP90 C-terminal domain"/>
    <property type="match status" value="1"/>
</dbReference>
<dbReference type="Gene3D" id="1.20.120.790">
    <property type="entry name" value="Heat shock protein 90, C-terminal domain"/>
    <property type="match status" value="1"/>
</dbReference>
<gene>
    <name evidence="1" type="ORF">NXC12_PE00883</name>
</gene>
<geneLocation type="plasmid" evidence="2">
    <name>pretnxc12e</name>
</geneLocation>
<protein>
    <submittedName>
        <fullName evidence="1">Heat shock 90 domain-containing protein</fullName>
    </submittedName>
</protein>
<proteinExistence type="predicted"/>
<organism evidence="1 2">
    <name type="scientific">Rhizobium etli</name>
    <dbReference type="NCBI Taxonomy" id="29449"/>
    <lineage>
        <taxon>Bacteria</taxon>
        <taxon>Pseudomonadati</taxon>
        <taxon>Pseudomonadota</taxon>
        <taxon>Alphaproteobacteria</taxon>
        <taxon>Hyphomicrobiales</taxon>
        <taxon>Rhizobiaceae</taxon>
        <taxon>Rhizobium/Agrobacterium group</taxon>
        <taxon>Rhizobium</taxon>
    </lineage>
</organism>
<evidence type="ECO:0000313" key="1">
    <source>
        <dbReference type="EMBL" id="ARQ14476.1"/>
    </source>
</evidence>
<dbReference type="AlphaFoldDB" id="A0AAN1BPA5"/>
<dbReference type="InterPro" id="IPR037196">
    <property type="entry name" value="HSP90_C"/>
</dbReference>
<keyword evidence="1" id="KW-0614">Plasmid</keyword>
<sequence>MLCIAYELQQRSSIEVPVVPHTSAVSFFTTLVSPGLATFIGFAREKLAGQVADVRASERLTESAVCLVAPEDGYDRQMEKILQNAGRLQGATKPILEIAANCSRVRYFREFRQICSQQIRAISNRVADTLC</sequence>
<name>A0AAN1BPA5_RHIET</name>